<dbReference type="GO" id="GO:0009307">
    <property type="term" value="P:DNA restriction-modification system"/>
    <property type="evidence" value="ECO:0007669"/>
    <property type="project" value="UniProtKB-KW"/>
</dbReference>
<keyword evidence="3" id="KW-0238">DNA-binding</keyword>
<dbReference type="CDD" id="cd17260">
    <property type="entry name" value="RMtype1_S_EcoEI-TRD1-CR1_like"/>
    <property type="match status" value="1"/>
</dbReference>
<dbReference type="Proteomes" id="UP000006048">
    <property type="component" value="Chromosome"/>
</dbReference>
<dbReference type="KEGG" id="tpx:Turpa_0055"/>
<dbReference type="AlphaFoldDB" id="I4B0B1"/>
<dbReference type="GO" id="GO:0003677">
    <property type="term" value="F:DNA binding"/>
    <property type="evidence" value="ECO:0007669"/>
    <property type="project" value="UniProtKB-KW"/>
</dbReference>
<dbReference type="CDD" id="cd17290">
    <property type="entry name" value="RMtype1_S_AleSS8ORF2795P_TRD1-CR1_like"/>
    <property type="match status" value="1"/>
</dbReference>
<name>I4B0B1_TURPD</name>
<dbReference type="SUPFAM" id="SSF116734">
    <property type="entry name" value="DNA methylase specificity domain"/>
    <property type="match status" value="2"/>
</dbReference>
<dbReference type="RefSeq" id="WP_014801240.1">
    <property type="nucleotide sequence ID" value="NC_018020.1"/>
</dbReference>
<dbReference type="InterPro" id="IPR000055">
    <property type="entry name" value="Restrct_endonuc_typeI_TRD"/>
</dbReference>
<dbReference type="STRING" id="869212.Turpa_0055"/>
<dbReference type="InterPro" id="IPR044946">
    <property type="entry name" value="Restrct_endonuc_typeI_TRD_sf"/>
</dbReference>
<evidence type="ECO:0000259" key="4">
    <source>
        <dbReference type="Pfam" id="PF01420"/>
    </source>
</evidence>
<gene>
    <name evidence="5" type="ordered locus">Turpa_0055</name>
</gene>
<comment type="similarity">
    <text evidence="1">Belongs to the type-I restriction system S methylase family.</text>
</comment>
<dbReference type="EMBL" id="CP002959">
    <property type="protein sequence ID" value="AFM10718.1"/>
    <property type="molecule type" value="Genomic_DNA"/>
</dbReference>
<dbReference type="Gene3D" id="3.90.220.20">
    <property type="entry name" value="DNA methylase specificity domains"/>
    <property type="match status" value="2"/>
</dbReference>
<evidence type="ECO:0000256" key="3">
    <source>
        <dbReference type="ARBA" id="ARBA00023125"/>
    </source>
</evidence>
<accession>I4B0B1</accession>
<dbReference type="PANTHER" id="PTHR30408">
    <property type="entry name" value="TYPE-1 RESTRICTION ENZYME ECOKI SPECIFICITY PROTEIN"/>
    <property type="match status" value="1"/>
</dbReference>
<reference evidence="5 6" key="1">
    <citation type="submission" date="2012-06" db="EMBL/GenBank/DDBJ databases">
        <title>The complete chromosome of genome of Turneriella parva DSM 21527.</title>
        <authorList>
            <consortium name="US DOE Joint Genome Institute (JGI-PGF)"/>
            <person name="Lucas S."/>
            <person name="Han J."/>
            <person name="Lapidus A."/>
            <person name="Bruce D."/>
            <person name="Goodwin L."/>
            <person name="Pitluck S."/>
            <person name="Peters L."/>
            <person name="Kyrpides N."/>
            <person name="Mavromatis K."/>
            <person name="Ivanova N."/>
            <person name="Mikhailova N."/>
            <person name="Chertkov O."/>
            <person name="Detter J.C."/>
            <person name="Tapia R."/>
            <person name="Han C."/>
            <person name="Land M."/>
            <person name="Hauser L."/>
            <person name="Markowitz V."/>
            <person name="Cheng J.-F."/>
            <person name="Hugenholtz P."/>
            <person name="Woyke T."/>
            <person name="Wu D."/>
            <person name="Gronow S."/>
            <person name="Wellnitz S."/>
            <person name="Brambilla E."/>
            <person name="Klenk H.-P."/>
            <person name="Eisen J.A."/>
        </authorList>
    </citation>
    <scope>NUCLEOTIDE SEQUENCE [LARGE SCALE GENOMIC DNA]</scope>
    <source>
        <strain evidence="6">ATCC BAA-1111 / DSM 21527 / NCTC 11395 / H</strain>
    </source>
</reference>
<evidence type="ECO:0000313" key="6">
    <source>
        <dbReference type="Proteomes" id="UP000006048"/>
    </source>
</evidence>
<dbReference type="Pfam" id="PF01420">
    <property type="entry name" value="Methylase_S"/>
    <property type="match status" value="2"/>
</dbReference>
<feature type="domain" description="Type I restriction modification DNA specificity" evidence="4">
    <location>
        <begin position="68"/>
        <end position="186"/>
    </location>
</feature>
<evidence type="ECO:0000256" key="2">
    <source>
        <dbReference type="ARBA" id="ARBA00022747"/>
    </source>
</evidence>
<proteinExistence type="inferred from homology"/>
<feature type="domain" description="Type I restriction modification DNA specificity" evidence="4">
    <location>
        <begin position="227"/>
        <end position="386"/>
    </location>
</feature>
<dbReference type="PATRIC" id="fig|869212.3.peg.20"/>
<keyword evidence="6" id="KW-1185">Reference proteome</keyword>
<dbReference type="Gene3D" id="1.10.287.1120">
    <property type="entry name" value="Bipartite methylase S protein"/>
    <property type="match status" value="1"/>
</dbReference>
<dbReference type="HOGENOM" id="CLU_021095_1_2_12"/>
<dbReference type="InterPro" id="IPR052021">
    <property type="entry name" value="Type-I_RS_S_subunit"/>
</dbReference>
<organism evidence="5 6">
    <name type="scientific">Turneriella parva (strain ATCC BAA-1111 / DSM 21527 / NCTC 11395 / H)</name>
    <name type="common">Leptospira parva</name>
    <dbReference type="NCBI Taxonomy" id="869212"/>
    <lineage>
        <taxon>Bacteria</taxon>
        <taxon>Pseudomonadati</taxon>
        <taxon>Spirochaetota</taxon>
        <taxon>Spirochaetia</taxon>
        <taxon>Leptospirales</taxon>
        <taxon>Leptospiraceae</taxon>
        <taxon>Turneriella</taxon>
    </lineage>
</organism>
<dbReference type="REBASE" id="49108">
    <property type="entry name" value="S.Tpa21527ORF58P"/>
</dbReference>
<sequence length="431" mass="47996">MKDSGVPPNWKARRLKFAAIVNPVKSEVAHLPIDTQVSFVPMDNIGEYGGIRLDVEKSIEDVYTGYTYFKDGDVVIAKITPCFENGKCAIATGLKNGIGFGTIELHVVRADRKHSMPEFLFYYSISHKFNKMGEAEMYGAGGQKRVPDSYVRNERLYLPPLDEQRAIAAFLDHKTAQIDALIDKKRRMIELLKEKRTALISHAVTKGLNPDARMKDSGAKWMGMIPAHWELKKLKFLSKSIKTGKTPASESAEYYSDEIDWYGPGDFSDDATVLTESKRRVSQLAIIKREAPLFKANSVLLVSIGATLGKVGLIRSQASSNQQINAITPNDDTDPVFLMHFLHVVRKQVWSLAMITTLPILNQEKTGIIEVITPPHAEQIAIGEYIRVEAAKIDRLISSTQHAIQKLQEYRTAVISAAVTGRIDVRNNGAA</sequence>
<dbReference type="OrthoDB" id="9811611at2"/>
<keyword evidence="2" id="KW-0680">Restriction system</keyword>
<evidence type="ECO:0000256" key="1">
    <source>
        <dbReference type="ARBA" id="ARBA00010923"/>
    </source>
</evidence>
<protein>
    <submittedName>
        <fullName evidence="5">Restriction modification system DNA specificity domain-containing protein</fullName>
    </submittedName>
</protein>
<dbReference type="PANTHER" id="PTHR30408:SF12">
    <property type="entry name" value="TYPE I RESTRICTION ENZYME MJAVIII SPECIFICITY SUBUNIT"/>
    <property type="match status" value="1"/>
</dbReference>
<evidence type="ECO:0000313" key="5">
    <source>
        <dbReference type="EMBL" id="AFM10718.1"/>
    </source>
</evidence>